<evidence type="ECO:0008006" key="2">
    <source>
        <dbReference type="Google" id="ProtNLM"/>
    </source>
</evidence>
<accession>A0A653A2F6</accession>
<dbReference type="PANTHER" id="PTHR39450">
    <property type="entry name" value="MOLYBDOPTERIN OXIDOREDUCTASE, 4FE-4S CLUSTER-BINDING SUBUNIT"/>
    <property type="match status" value="1"/>
</dbReference>
<dbReference type="PANTHER" id="PTHR39450:SF1">
    <property type="entry name" value="DUF1667 DOMAIN-CONTAINING PROTEIN"/>
    <property type="match status" value="1"/>
</dbReference>
<name>A0A653A2F6_UNCDX</name>
<dbReference type="Pfam" id="PF07892">
    <property type="entry name" value="DUF1667"/>
    <property type="match status" value="1"/>
</dbReference>
<reference evidence="1" key="1">
    <citation type="submission" date="2018-07" db="EMBL/GenBank/DDBJ databases">
        <authorList>
            <consortium name="Genoscope - CEA"/>
            <person name="William W."/>
        </authorList>
    </citation>
    <scope>NUCLEOTIDE SEQUENCE</scope>
    <source>
        <strain evidence="1">IK1</strain>
    </source>
</reference>
<organism evidence="1">
    <name type="scientific">Uncultured Desulfatiglans sp</name>
    <dbReference type="NCBI Taxonomy" id="1748965"/>
    <lineage>
        <taxon>Bacteria</taxon>
        <taxon>Pseudomonadati</taxon>
        <taxon>Thermodesulfobacteriota</taxon>
        <taxon>Desulfobacteria</taxon>
        <taxon>Desulfatiglandales</taxon>
        <taxon>Desulfatiglandaceae</taxon>
        <taxon>Desulfatiglans</taxon>
        <taxon>environmental samples</taxon>
    </lineage>
</organism>
<proteinExistence type="predicted"/>
<dbReference type="AlphaFoldDB" id="A0A653A2F6"/>
<evidence type="ECO:0000313" key="1">
    <source>
        <dbReference type="EMBL" id="VBB42138.1"/>
    </source>
</evidence>
<dbReference type="SUPFAM" id="SSF160148">
    <property type="entry name" value="CPE0013-like"/>
    <property type="match status" value="1"/>
</dbReference>
<dbReference type="Gene3D" id="3.10.530.10">
    <property type="entry name" value="CPE0013-like"/>
    <property type="match status" value="1"/>
</dbReference>
<dbReference type="InterPro" id="IPR012460">
    <property type="entry name" value="DUF1667"/>
</dbReference>
<dbReference type="InterPro" id="IPR036593">
    <property type="entry name" value="CPE0013-like_sf"/>
</dbReference>
<protein>
    <recommendedName>
        <fullName evidence="2">Zinc finger protein</fullName>
    </recommendedName>
</protein>
<gene>
    <name evidence="1" type="ORF">TRIP_B200278</name>
</gene>
<dbReference type="EMBL" id="UPXX01000013">
    <property type="protein sequence ID" value="VBB42138.1"/>
    <property type="molecule type" value="Genomic_DNA"/>
</dbReference>
<sequence>MKTKQLTCVICPNGCELTIAYEETPAVVVKEVSGYTCDKGLAWAEQELLNPVRTIASSIAVEAGAFPLVSVRTDSPIPLDRITEVMQAIRGLRITAPVRIGDVLLRTPAGTACNVVATRHVEEDRRSKSAR</sequence>